<keyword evidence="3" id="KW-1185">Reference proteome</keyword>
<evidence type="ECO:0000256" key="1">
    <source>
        <dbReference type="SAM" id="MobiDB-lite"/>
    </source>
</evidence>
<evidence type="ECO:0000313" key="3">
    <source>
        <dbReference type="Proteomes" id="UP000076837"/>
    </source>
</evidence>
<sequence length="196" mass="22177">MATNSPKLPAEPKPSPPEPPKMTVDEVVHLVADKNKPPIPFRYEHYPEWKSWALAGGLEEFAKLHNVEVTFVLYSMPDKLYKTYLDTILKDQDLRNAVDAYNRNKAYLTDAEAYSIMAMVEGWDEDDDTSESEEELLCLPKVEVAMEHEASEASGPSDNVSTLRSDIRWLSSPCKRHVGGDLGSPAKRHRRDTSWS</sequence>
<proteinExistence type="predicted"/>
<gene>
    <name evidence="2" type="ORF">ST47_g7904</name>
</gene>
<organism evidence="2 3">
    <name type="scientific">Didymella rabiei</name>
    <name type="common">Chickpea ascochyta blight fungus</name>
    <name type="synonym">Mycosphaerella rabiei</name>
    <dbReference type="NCBI Taxonomy" id="5454"/>
    <lineage>
        <taxon>Eukaryota</taxon>
        <taxon>Fungi</taxon>
        <taxon>Dikarya</taxon>
        <taxon>Ascomycota</taxon>
        <taxon>Pezizomycotina</taxon>
        <taxon>Dothideomycetes</taxon>
        <taxon>Pleosporomycetidae</taxon>
        <taxon>Pleosporales</taxon>
        <taxon>Pleosporineae</taxon>
        <taxon>Didymellaceae</taxon>
        <taxon>Ascochyta</taxon>
    </lineage>
</organism>
<dbReference type="AlphaFoldDB" id="A0A163A2X7"/>
<feature type="compositionally biased region" description="Pro residues" evidence="1">
    <location>
        <begin position="9"/>
        <end position="20"/>
    </location>
</feature>
<dbReference type="EMBL" id="JYNV01000261">
    <property type="protein sequence ID" value="KZM20953.1"/>
    <property type="molecule type" value="Genomic_DNA"/>
</dbReference>
<protein>
    <submittedName>
        <fullName evidence="2">Uncharacterized protein</fullName>
    </submittedName>
</protein>
<dbReference type="Proteomes" id="UP000076837">
    <property type="component" value="Unassembled WGS sequence"/>
</dbReference>
<reference evidence="2 3" key="1">
    <citation type="journal article" date="2016" name="Sci. Rep.">
        <title>Draft genome sequencing and secretome analysis of fungal phytopathogen Ascochyta rabiei provides insight into the necrotrophic effector repertoire.</title>
        <authorList>
            <person name="Verma S."/>
            <person name="Gazara R.K."/>
            <person name="Nizam S."/>
            <person name="Parween S."/>
            <person name="Chattopadhyay D."/>
            <person name="Verma P.K."/>
        </authorList>
    </citation>
    <scope>NUCLEOTIDE SEQUENCE [LARGE SCALE GENOMIC DNA]</scope>
    <source>
        <strain evidence="2 3">ArDII</strain>
    </source>
</reference>
<feature type="region of interest" description="Disordered" evidence="1">
    <location>
        <begin position="173"/>
        <end position="196"/>
    </location>
</feature>
<comment type="caution">
    <text evidence="2">The sequence shown here is derived from an EMBL/GenBank/DDBJ whole genome shotgun (WGS) entry which is preliminary data.</text>
</comment>
<evidence type="ECO:0000313" key="2">
    <source>
        <dbReference type="EMBL" id="KZM20953.1"/>
    </source>
</evidence>
<feature type="region of interest" description="Disordered" evidence="1">
    <location>
        <begin position="1"/>
        <end position="22"/>
    </location>
</feature>
<name>A0A163A2X7_DIDRA</name>
<feature type="compositionally biased region" description="Basic residues" evidence="1">
    <location>
        <begin position="186"/>
        <end position="196"/>
    </location>
</feature>
<accession>A0A163A2X7</accession>